<name>A0ABW9ZR99_9BACT</name>
<dbReference type="Gene3D" id="3.40.30.10">
    <property type="entry name" value="Glutaredoxin"/>
    <property type="match status" value="1"/>
</dbReference>
<evidence type="ECO:0000259" key="6">
    <source>
        <dbReference type="PROSITE" id="PS51352"/>
    </source>
</evidence>
<dbReference type="Pfam" id="PF13715">
    <property type="entry name" value="CarbopepD_reg_2"/>
    <property type="match status" value="1"/>
</dbReference>
<dbReference type="PROSITE" id="PS51352">
    <property type="entry name" value="THIOREDOXIN_2"/>
    <property type="match status" value="1"/>
</dbReference>
<evidence type="ECO:0000256" key="4">
    <source>
        <dbReference type="ARBA" id="ARBA00023284"/>
    </source>
</evidence>
<evidence type="ECO:0000256" key="5">
    <source>
        <dbReference type="SAM" id="SignalP"/>
    </source>
</evidence>
<evidence type="ECO:0000313" key="7">
    <source>
        <dbReference type="EMBL" id="NCI49634.1"/>
    </source>
</evidence>
<dbReference type="Gene3D" id="2.60.40.1120">
    <property type="entry name" value="Carboxypeptidase-like, regulatory domain"/>
    <property type="match status" value="1"/>
</dbReference>
<accession>A0ABW9ZR99</accession>
<dbReference type="CDD" id="cd02966">
    <property type="entry name" value="TlpA_like_family"/>
    <property type="match status" value="1"/>
</dbReference>
<comment type="subcellular location">
    <subcellularLocation>
        <location evidence="1">Cell envelope</location>
    </subcellularLocation>
</comment>
<dbReference type="SUPFAM" id="SSF49464">
    <property type="entry name" value="Carboxypeptidase regulatory domain-like"/>
    <property type="match status" value="1"/>
</dbReference>
<keyword evidence="2" id="KW-0201">Cytochrome c-type biogenesis</keyword>
<feature type="chain" id="PRO_5046206628" evidence="5">
    <location>
        <begin position="21"/>
        <end position="483"/>
    </location>
</feature>
<comment type="caution">
    <text evidence="7">The sequence shown here is derived from an EMBL/GenBank/DDBJ whole genome shotgun (WGS) entry which is preliminary data.</text>
</comment>
<keyword evidence="4" id="KW-0676">Redox-active center</keyword>
<evidence type="ECO:0000256" key="1">
    <source>
        <dbReference type="ARBA" id="ARBA00004196"/>
    </source>
</evidence>
<dbReference type="InterPro" id="IPR050553">
    <property type="entry name" value="Thioredoxin_ResA/DsbE_sf"/>
</dbReference>
<evidence type="ECO:0000313" key="8">
    <source>
        <dbReference type="Proteomes" id="UP000753802"/>
    </source>
</evidence>
<dbReference type="PANTHER" id="PTHR42852:SF6">
    <property type="entry name" value="THIOL:DISULFIDE INTERCHANGE PROTEIN DSBE"/>
    <property type="match status" value="1"/>
</dbReference>
<dbReference type="Pfam" id="PF00578">
    <property type="entry name" value="AhpC-TSA"/>
    <property type="match status" value="1"/>
</dbReference>
<reference evidence="7 8" key="1">
    <citation type="submission" date="2020-01" db="EMBL/GenBank/DDBJ databases">
        <title>Genome analysis.</title>
        <authorList>
            <person name="Wu S."/>
            <person name="Wang G."/>
        </authorList>
    </citation>
    <scope>NUCLEOTIDE SEQUENCE [LARGE SCALE GENOMIC DNA]</scope>
    <source>
        <strain evidence="7 8">SYL130</strain>
    </source>
</reference>
<dbReference type="InterPro" id="IPR036249">
    <property type="entry name" value="Thioredoxin-like_sf"/>
</dbReference>
<dbReference type="InterPro" id="IPR008969">
    <property type="entry name" value="CarboxyPept-like_regulatory"/>
</dbReference>
<keyword evidence="8" id="KW-1185">Reference proteome</keyword>
<sequence length="483" mass="52957">MKNANLFLAFVLILSQSANAQQRIIRGVVTDALNSVPLEGVHILAQNSKLESGSQTDGIFTIPVSEKDSILVFKYDSYQTQEIRLSGNDEINVQLRKAPNPVLVPALVAGTWRGLFTIKPGVQVPFHFAVEQDGNVFLLNGDERFPAGPFRIEGDSLFVPFPLFENELALGYQNGTLNGILRRQDLRGNPTPVKAEKGQRYRFDETGSAATKDITGTYDVVFGNGERQEKAVGIFKQQGNKLTATFLRVTGDSRFLEGTIEDNKIQLSAFIGSSPSYYTAVINADGSLSGENVNARGALPFKATFNKNAALPDAYALTKLKEGNDRISFSFPDAEGKTVSSSDARFAGKPLIISIGGTWCPNCMDEAAFLGPWYEKNKSRGIEVIALQYERQTDAAFVKKTFNRFQKQYSLNYTLLLGGVADKQAVVASLPALQNFVSFPTTIFVDRNGKVAKIHTGFSGPATGEHYEAFIKEFNEEVNSLLK</sequence>
<dbReference type="InterPro" id="IPR013766">
    <property type="entry name" value="Thioredoxin_domain"/>
</dbReference>
<protein>
    <submittedName>
        <fullName evidence="7">Redoxin domain-containing protein</fullName>
    </submittedName>
</protein>
<feature type="domain" description="Thioredoxin" evidence="6">
    <location>
        <begin position="320"/>
        <end position="476"/>
    </location>
</feature>
<dbReference type="EMBL" id="JAACJS010000011">
    <property type="protein sequence ID" value="NCI49634.1"/>
    <property type="molecule type" value="Genomic_DNA"/>
</dbReference>
<keyword evidence="5" id="KW-0732">Signal</keyword>
<dbReference type="PANTHER" id="PTHR42852">
    <property type="entry name" value="THIOL:DISULFIDE INTERCHANGE PROTEIN DSBE"/>
    <property type="match status" value="1"/>
</dbReference>
<feature type="signal peptide" evidence="5">
    <location>
        <begin position="1"/>
        <end position="20"/>
    </location>
</feature>
<evidence type="ECO:0000256" key="2">
    <source>
        <dbReference type="ARBA" id="ARBA00022748"/>
    </source>
</evidence>
<dbReference type="InterPro" id="IPR000866">
    <property type="entry name" value="AhpC/TSA"/>
</dbReference>
<dbReference type="RefSeq" id="WP_161817946.1">
    <property type="nucleotide sequence ID" value="NZ_JAACJS010000011.1"/>
</dbReference>
<keyword evidence="3" id="KW-1015">Disulfide bond</keyword>
<evidence type="ECO:0000256" key="3">
    <source>
        <dbReference type="ARBA" id="ARBA00023157"/>
    </source>
</evidence>
<proteinExistence type="predicted"/>
<organism evidence="7 8">
    <name type="scientific">Sediminibacterium roseum</name>
    <dbReference type="NCBI Taxonomy" id="1978412"/>
    <lineage>
        <taxon>Bacteria</taxon>
        <taxon>Pseudomonadati</taxon>
        <taxon>Bacteroidota</taxon>
        <taxon>Chitinophagia</taxon>
        <taxon>Chitinophagales</taxon>
        <taxon>Chitinophagaceae</taxon>
        <taxon>Sediminibacterium</taxon>
    </lineage>
</organism>
<dbReference type="SUPFAM" id="SSF52833">
    <property type="entry name" value="Thioredoxin-like"/>
    <property type="match status" value="1"/>
</dbReference>
<gene>
    <name evidence="7" type="ORF">GWC95_06860</name>
</gene>
<dbReference type="Proteomes" id="UP000753802">
    <property type="component" value="Unassembled WGS sequence"/>
</dbReference>